<evidence type="ECO:0000256" key="3">
    <source>
        <dbReference type="ARBA" id="ARBA00022638"/>
    </source>
</evidence>
<dbReference type="SUPFAM" id="SSF46955">
    <property type="entry name" value="Putative DNA-binding domain"/>
    <property type="match status" value="1"/>
</dbReference>
<sequence length="298" mass="32426">MRKWFAAGELAGLPGMPSTVQGVNLRAKREGWEAQLRLGRGGGQEYSLAVLPAETQAALLARLVNDAEPQAEVAPIQAHEIALRDDISASRLTDDQRSVMTARLAFVREIERMSQVVSQQRAIMTLIGLARDGQLKTRIAAAIIVATPVVALFEGRNLVAYLDPVGIPTICEGWTYGVRLGDIATDAECDEKTRLALQEAASIFERWVPAKVIATMDTKSIAAFLSLIYNTGPGKPGVKDGFVWLKNGRHSTMLLHLQAGRIEPACAQLSYWVSAGGRKLKGLERRRAAERQLCEAGL</sequence>
<evidence type="ECO:0000256" key="6">
    <source>
        <dbReference type="RuleBase" id="RU003788"/>
    </source>
</evidence>
<keyword evidence="9" id="KW-1185">Reference proteome</keyword>
<keyword evidence="3 6" id="KW-0081">Bacteriolytic enzyme</keyword>
<dbReference type="InterPro" id="IPR036388">
    <property type="entry name" value="WH-like_DNA-bd_sf"/>
</dbReference>
<evidence type="ECO:0000256" key="1">
    <source>
        <dbReference type="ARBA" id="ARBA00000632"/>
    </source>
</evidence>
<keyword evidence="2 6" id="KW-0929">Antimicrobial</keyword>
<keyword evidence="5 6" id="KW-0326">Glycosidase</keyword>
<dbReference type="SUPFAM" id="SSF53955">
    <property type="entry name" value="Lysozyme-like"/>
    <property type="match status" value="1"/>
</dbReference>
<gene>
    <name evidence="8" type="ORF">L1F06_004850</name>
</gene>
<dbReference type="RefSeq" id="WP_252576732.1">
    <property type="nucleotide sequence ID" value="NZ_CP099397.1"/>
</dbReference>
<dbReference type="PANTHER" id="PTHR38107">
    <property type="match status" value="1"/>
</dbReference>
<dbReference type="EC" id="3.2.1.17" evidence="6"/>
<dbReference type="InterPro" id="IPR034690">
    <property type="entry name" value="Endolysin_T4_type"/>
</dbReference>
<dbReference type="InterPro" id="IPR023347">
    <property type="entry name" value="Lysozyme_dom_sf"/>
</dbReference>
<evidence type="ECO:0000256" key="4">
    <source>
        <dbReference type="ARBA" id="ARBA00022801"/>
    </source>
</evidence>
<evidence type="ECO:0000259" key="7">
    <source>
        <dbReference type="PROSITE" id="PS51702"/>
    </source>
</evidence>
<keyword evidence="4 6" id="KW-0378">Hydrolase</keyword>
<dbReference type="PANTHER" id="PTHR38107:SF3">
    <property type="entry name" value="LYSOZYME RRRD-RELATED"/>
    <property type="match status" value="1"/>
</dbReference>
<organism evidence="8 9">
    <name type="scientific">Ectopseudomonas hydrolytica</name>
    <dbReference type="NCBI Taxonomy" id="2493633"/>
    <lineage>
        <taxon>Bacteria</taxon>
        <taxon>Pseudomonadati</taxon>
        <taxon>Pseudomonadota</taxon>
        <taxon>Gammaproteobacteria</taxon>
        <taxon>Pseudomonadales</taxon>
        <taxon>Pseudomonadaceae</taxon>
        <taxon>Ectopseudomonas</taxon>
    </lineage>
</organism>
<protein>
    <recommendedName>
        <fullName evidence="6">Lysozyme</fullName>
        <ecNumber evidence="6">3.2.1.17</ecNumber>
    </recommendedName>
</protein>
<dbReference type="InterPro" id="IPR003314">
    <property type="entry name" value="Mu-type_HTH"/>
</dbReference>
<dbReference type="Pfam" id="PF00959">
    <property type="entry name" value="Phage_lysozyme"/>
    <property type="match status" value="1"/>
</dbReference>
<dbReference type="PROSITE" id="PS51702">
    <property type="entry name" value="HTH_MU"/>
    <property type="match status" value="1"/>
</dbReference>
<dbReference type="InterPro" id="IPR023346">
    <property type="entry name" value="Lysozyme-like_dom_sf"/>
</dbReference>
<evidence type="ECO:0000256" key="5">
    <source>
        <dbReference type="ARBA" id="ARBA00023295"/>
    </source>
</evidence>
<dbReference type="Pfam" id="PF02316">
    <property type="entry name" value="HTH_Tnp_Mu_1"/>
    <property type="match status" value="1"/>
</dbReference>
<proteinExistence type="inferred from homology"/>
<dbReference type="Gene3D" id="1.10.530.40">
    <property type="match status" value="1"/>
</dbReference>
<dbReference type="CDD" id="cd16900">
    <property type="entry name" value="endolysin_R21-like"/>
    <property type="match status" value="1"/>
</dbReference>
<evidence type="ECO:0000313" key="9">
    <source>
        <dbReference type="Proteomes" id="UP001054897"/>
    </source>
</evidence>
<accession>A0ABY5AC17</accession>
<dbReference type="InterPro" id="IPR009061">
    <property type="entry name" value="DNA-bd_dom_put_sf"/>
</dbReference>
<name>A0ABY5AC17_9GAMM</name>
<dbReference type="GeneID" id="300080281"/>
<reference evidence="8" key="1">
    <citation type="submission" date="2022-06" db="EMBL/GenBank/DDBJ databases">
        <title>Complete genome of Pseudomonas hydrolytica DSWY01T.</title>
        <authorList>
            <person name="Jung J."/>
            <person name="Jeon C.O."/>
        </authorList>
    </citation>
    <scope>NUCLEOTIDE SEQUENCE</scope>
    <source>
        <strain evidence="8">DSWY01</strain>
    </source>
</reference>
<dbReference type="Proteomes" id="UP001054897">
    <property type="component" value="Chromosome"/>
</dbReference>
<dbReference type="GO" id="GO:0016787">
    <property type="term" value="F:hydrolase activity"/>
    <property type="evidence" value="ECO:0007669"/>
    <property type="project" value="UniProtKB-KW"/>
</dbReference>
<dbReference type="Gene3D" id="1.10.10.10">
    <property type="entry name" value="Winged helix-like DNA-binding domain superfamily/Winged helix DNA-binding domain"/>
    <property type="match status" value="1"/>
</dbReference>
<evidence type="ECO:0000313" key="8">
    <source>
        <dbReference type="EMBL" id="USR40776.1"/>
    </source>
</evidence>
<comment type="similarity">
    <text evidence="6">Belongs to the glycosyl hydrolase 24 family.</text>
</comment>
<comment type="catalytic activity">
    <reaction evidence="1 6">
        <text>Hydrolysis of (1-&gt;4)-beta-linkages between N-acetylmuramic acid and N-acetyl-D-glucosamine residues in a peptidoglycan and between N-acetyl-D-glucosamine residues in chitodextrins.</text>
        <dbReference type="EC" id="3.2.1.17"/>
    </reaction>
</comment>
<feature type="domain" description="HTH Mu-type" evidence="7">
    <location>
        <begin position="1"/>
        <end position="67"/>
    </location>
</feature>
<dbReference type="InterPro" id="IPR051018">
    <property type="entry name" value="Bacteriophage_GH24"/>
</dbReference>
<evidence type="ECO:0000256" key="2">
    <source>
        <dbReference type="ARBA" id="ARBA00022529"/>
    </source>
</evidence>
<dbReference type="InterPro" id="IPR002196">
    <property type="entry name" value="Glyco_hydro_24"/>
</dbReference>
<dbReference type="HAMAP" id="MF_04110">
    <property type="entry name" value="ENDOLYSIN_T4"/>
    <property type="match status" value="1"/>
</dbReference>
<dbReference type="EMBL" id="CP099397">
    <property type="protein sequence ID" value="USR40776.1"/>
    <property type="molecule type" value="Genomic_DNA"/>
</dbReference>